<accession>A0ABP8LF45</accession>
<comment type="caution">
    <text evidence="1">The sequence shown here is derived from an EMBL/GenBank/DDBJ whole genome shotgun (WGS) entry which is preliminary data.</text>
</comment>
<dbReference type="EMBL" id="BAABGN010000011">
    <property type="protein sequence ID" value="GAA4427212.1"/>
    <property type="molecule type" value="Genomic_DNA"/>
</dbReference>
<name>A0ABP8LF45_9MICO</name>
<organism evidence="1 2">
    <name type="scientific">Georgenia halophila</name>
    <dbReference type="NCBI Taxonomy" id="620889"/>
    <lineage>
        <taxon>Bacteria</taxon>
        <taxon>Bacillati</taxon>
        <taxon>Actinomycetota</taxon>
        <taxon>Actinomycetes</taxon>
        <taxon>Micrococcales</taxon>
        <taxon>Bogoriellaceae</taxon>
        <taxon>Georgenia</taxon>
    </lineage>
</organism>
<evidence type="ECO:0000313" key="1">
    <source>
        <dbReference type="EMBL" id="GAA4427212.1"/>
    </source>
</evidence>
<reference evidence="2" key="1">
    <citation type="journal article" date="2019" name="Int. J. Syst. Evol. Microbiol.">
        <title>The Global Catalogue of Microorganisms (GCM) 10K type strain sequencing project: providing services to taxonomists for standard genome sequencing and annotation.</title>
        <authorList>
            <consortium name="The Broad Institute Genomics Platform"/>
            <consortium name="The Broad Institute Genome Sequencing Center for Infectious Disease"/>
            <person name="Wu L."/>
            <person name="Ma J."/>
        </authorList>
    </citation>
    <scope>NUCLEOTIDE SEQUENCE [LARGE SCALE GENOMIC DNA]</scope>
    <source>
        <strain evidence="2">JCM 17810</strain>
    </source>
</reference>
<gene>
    <name evidence="1" type="ORF">GCM10023169_26890</name>
</gene>
<dbReference type="Proteomes" id="UP001500622">
    <property type="component" value="Unassembled WGS sequence"/>
</dbReference>
<sequence>MGELFSGAQQAGEFDEAWEGSAEAGVLEAEASDAALLATMRTNVTAIKALVVPAVGRRVSARERLREPTW</sequence>
<protein>
    <submittedName>
        <fullName evidence="1">Uncharacterized protein</fullName>
    </submittedName>
</protein>
<evidence type="ECO:0000313" key="2">
    <source>
        <dbReference type="Proteomes" id="UP001500622"/>
    </source>
</evidence>
<keyword evidence="2" id="KW-1185">Reference proteome</keyword>
<dbReference type="RefSeq" id="WP_345216769.1">
    <property type="nucleotide sequence ID" value="NZ_BAABGN010000011.1"/>
</dbReference>
<proteinExistence type="predicted"/>